<reference evidence="5 6" key="1">
    <citation type="journal article" date="2011" name="Proc. Natl. Acad. Sci. U.S.A.">
        <title>Genome and transcriptome analyses of the mountain pine beetle-fungal symbiont Grosmannia clavigera, a lodgepole pine pathogen.</title>
        <authorList>
            <person name="DiGuistini S."/>
            <person name="Wang Y."/>
            <person name="Liao N.Y."/>
            <person name="Taylor G."/>
            <person name="Tanguay P."/>
            <person name="Feau N."/>
            <person name="Henrissat B."/>
            <person name="Chan S.K."/>
            <person name="Hesse-Orce U."/>
            <person name="Alamouti S.M."/>
            <person name="Tsui C.K.M."/>
            <person name="Docking R.T."/>
            <person name="Levasseur A."/>
            <person name="Haridas S."/>
            <person name="Robertson G."/>
            <person name="Birol I."/>
            <person name="Holt R.A."/>
            <person name="Marra M.A."/>
            <person name="Hamelin R.C."/>
            <person name="Hirst M."/>
            <person name="Jones S.J.M."/>
            <person name="Bohlmann J."/>
            <person name="Breuil C."/>
        </authorList>
    </citation>
    <scope>NUCLEOTIDE SEQUENCE [LARGE SCALE GENOMIC DNA]</scope>
    <source>
        <strain evidence="6">kw1407 / UAMH 11150</strain>
    </source>
</reference>
<dbReference type="PANTHER" id="PTHR43712">
    <property type="entry name" value="PUTATIVE (AFU_ORTHOLOGUE AFUA_4G14580)-RELATED"/>
    <property type="match status" value="1"/>
</dbReference>
<dbReference type="STRING" id="655863.F0XNN8"/>
<gene>
    <name evidence="5" type="ORF">CMQ_7451</name>
</gene>
<dbReference type="InterPro" id="IPR036390">
    <property type="entry name" value="WH_DNA-bd_sf"/>
</dbReference>
<dbReference type="Gene3D" id="3.40.50.150">
    <property type="entry name" value="Vaccinia Virus protein VP39"/>
    <property type="match status" value="1"/>
</dbReference>
<sequence length="418" mass="46243">MGSVQPAKGGVDVSIALAPCNIDVVPKLIEEISRRTASATSGDEAARLELAEKARSLVRALETPRETMIKHCWAQPTVFTAITFGVDIGLFKLLAESDDVHNAYDLAETLGVDPPLLCRLLRHLGTMGYLTEVGPDQYLATNFAKSLSIPIISDGYPCIGGGLSQCIFRFNEFAKHNGYKTPTDVSKGALQYAYATENNFFEHLHSHPPYGIQFNNHMGGYRQGRPSWMDDGFYPVKERLVDGADTSPEAAFIVDIGGSLGHDIRELHRKNGSLPGRLILQDLPVVIGQITDLDSRIERMEHDFHLEQPVKGARAYYMHSVLHDWPDEVCGKILGRIKEAMKPGYSRLLVNENVIPPVKASWEATALDIMMLTLLSSRERTEADWHHVLEDIGGLKITKIWTAANGVESIIECERPSA</sequence>
<proteinExistence type="predicted"/>
<keyword evidence="1 5" id="KW-0489">Methyltransferase</keyword>
<dbReference type="PROSITE" id="PS51683">
    <property type="entry name" value="SAM_OMT_II"/>
    <property type="match status" value="1"/>
</dbReference>
<dbReference type="EMBL" id="GL629801">
    <property type="protein sequence ID" value="EFX00449.1"/>
    <property type="molecule type" value="Genomic_DNA"/>
</dbReference>
<dbReference type="Proteomes" id="UP000007796">
    <property type="component" value="Unassembled WGS sequence"/>
</dbReference>
<name>F0XNN8_GROCL</name>
<accession>F0XNN8</accession>
<dbReference type="eggNOG" id="KOG3178">
    <property type="taxonomic scope" value="Eukaryota"/>
</dbReference>
<evidence type="ECO:0000313" key="5">
    <source>
        <dbReference type="EMBL" id="EFX00449.1"/>
    </source>
</evidence>
<dbReference type="InterPro" id="IPR036388">
    <property type="entry name" value="WH-like_DNA-bd_sf"/>
</dbReference>
<dbReference type="SUPFAM" id="SSF46785">
    <property type="entry name" value="Winged helix' DNA-binding domain"/>
    <property type="match status" value="1"/>
</dbReference>
<keyword evidence="6" id="KW-1185">Reference proteome</keyword>
<dbReference type="OrthoDB" id="3340390at2759"/>
<dbReference type="InterPro" id="IPR016461">
    <property type="entry name" value="COMT-like"/>
</dbReference>
<dbReference type="GO" id="GO:0032259">
    <property type="term" value="P:methylation"/>
    <property type="evidence" value="ECO:0007669"/>
    <property type="project" value="UniProtKB-KW"/>
</dbReference>
<keyword evidence="2 5" id="KW-0808">Transferase</keyword>
<dbReference type="HOGENOM" id="CLU_005533_5_0_1"/>
<evidence type="ECO:0000256" key="1">
    <source>
        <dbReference type="ARBA" id="ARBA00022603"/>
    </source>
</evidence>
<feature type="domain" description="O-methyltransferase C-terminal" evidence="4">
    <location>
        <begin position="252"/>
        <end position="393"/>
    </location>
</feature>
<dbReference type="InterPro" id="IPR029063">
    <property type="entry name" value="SAM-dependent_MTases_sf"/>
</dbReference>
<dbReference type="RefSeq" id="XP_014169931.1">
    <property type="nucleotide sequence ID" value="XM_014314456.1"/>
</dbReference>
<evidence type="ECO:0000256" key="2">
    <source>
        <dbReference type="ARBA" id="ARBA00022679"/>
    </source>
</evidence>
<dbReference type="Gene3D" id="1.10.10.10">
    <property type="entry name" value="Winged helix-like DNA-binding domain superfamily/Winged helix DNA-binding domain"/>
    <property type="match status" value="1"/>
</dbReference>
<evidence type="ECO:0000256" key="3">
    <source>
        <dbReference type="ARBA" id="ARBA00022691"/>
    </source>
</evidence>
<keyword evidence="3" id="KW-0949">S-adenosyl-L-methionine</keyword>
<dbReference type="Pfam" id="PF00891">
    <property type="entry name" value="Methyltransf_2"/>
    <property type="match status" value="1"/>
</dbReference>
<dbReference type="PANTHER" id="PTHR43712:SF17">
    <property type="entry name" value="O-METHYLTRANSFERASE"/>
    <property type="match status" value="1"/>
</dbReference>
<dbReference type="InParanoid" id="F0XNN8"/>
<evidence type="ECO:0000313" key="6">
    <source>
        <dbReference type="Proteomes" id="UP000007796"/>
    </source>
</evidence>
<evidence type="ECO:0000259" key="4">
    <source>
        <dbReference type="Pfam" id="PF00891"/>
    </source>
</evidence>
<organism evidence="6">
    <name type="scientific">Grosmannia clavigera (strain kw1407 / UAMH 11150)</name>
    <name type="common">Blue stain fungus</name>
    <name type="synonym">Graphiocladiella clavigera</name>
    <dbReference type="NCBI Taxonomy" id="655863"/>
    <lineage>
        <taxon>Eukaryota</taxon>
        <taxon>Fungi</taxon>
        <taxon>Dikarya</taxon>
        <taxon>Ascomycota</taxon>
        <taxon>Pezizomycotina</taxon>
        <taxon>Sordariomycetes</taxon>
        <taxon>Sordariomycetidae</taxon>
        <taxon>Ophiostomatales</taxon>
        <taxon>Ophiostomataceae</taxon>
        <taxon>Leptographium</taxon>
    </lineage>
</organism>
<dbReference type="GeneID" id="25980997"/>
<protein>
    <submittedName>
        <fullName evidence="5">Hydroxyindole O-methyltransferase</fullName>
    </submittedName>
</protein>
<dbReference type="InterPro" id="IPR001077">
    <property type="entry name" value="COMT_C"/>
</dbReference>
<dbReference type="AlphaFoldDB" id="F0XNN8"/>
<dbReference type="GO" id="GO:0008171">
    <property type="term" value="F:O-methyltransferase activity"/>
    <property type="evidence" value="ECO:0007669"/>
    <property type="project" value="InterPro"/>
</dbReference>
<dbReference type="SUPFAM" id="SSF53335">
    <property type="entry name" value="S-adenosyl-L-methionine-dependent methyltransferases"/>
    <property type="match status" value="1"/>
</dbReference>